<name>A0A840TSN1_9BACT</name>
<dbReference type="Gene3D" id="3.20.20.150">
    <property type="entry name" value="Divalent-metal-dependent TIM barrel enzymes"/>
    <property type="match status" value="1"/>
</dbReference>
<dbReference type="PROSITE" id="PS51318">
    <property type="entry name" value="TAT"/>
    <property type="match status" value="1"/>
</dbReference>
<dbReference type="SUPFAM" id="SSF51658">
    <property type="entry name" value="Xylose isomerase-like"/>
    <property type="match status" value="1"/>
</dbReference>
<keyword evidence="2" id="KW-0413">Isomerase</keyword>
<organism evidence="2 3">
    <name type="scientific">Rhabdobacter roseus</name>
    <dbReference type="NCBI Taxonomy" id="1655419"/>
    <lineage>
        <taxon>Bacteria</taxon>
        <taxon>Pseudomonadati</taxon>
        <taxon>Bacteroidota</taxon>
        <taxon>Cytophagia</taxon>
        <taxon>Cytophagales</taxon>
        <taxon>Cytophagaceae</taxon>
        <taxon>Rhabdobacter</taxon>
    </lineage>
</organism>
<keyword evidence="3" id="KW-1185">Reference proteome</keyword>
<dbReference type="PANTHER" id="PTHR12110">
    <property type="entry name" value="HYDROXYPYRUVATE ISOMERASE"/>
    <property type="match status" value="1"/>
</dbReference>
<evidence type="ECO:0000313" key="2">
    <source>
        <dbReference type="EMBL" id="MBB5287386.1"/>
    </source>
</evidence>
<dbReference type="InterPro" id="IPR013022">
    <property type="entry name" value="Xyl_isomerase-like_TIM-brl"/>
</dbReference>
<dbReference type="RefSeq" id="WP_221307561.1">
    <property type="nucleotide sequence ID" value="NZ_JACHGF010000017.1"/>
</dbReference>
<dbReference type="PANTHER" id="PTHR12110:SF41">
    <property type="entry name" value="INOSOSE DEHYDRATASE"/>
    <property type="match status" value="1"/>
</dbReference>
<comment type="caution">
    <text evidence="2">The sequence shown here is derived from an EMBL/GenBank/DDBJ whole genome shotgun (WGS) entry which is preliminary data.</text>
</comment>
<dbReference type="InterPro" id="IPR036237">
    <property type="entry name" value="Xyl_isomerase-like_sf"/>
</dbReference>
<reference evidence="2 3" key="1">
    <citation type="submission" date="2020-08" db="EMBL/GenBank/DDBJ databases">
        <title>Genomic Encyclopedia of Type Strains, Phase IV (KMG-IV): sequencing the most valuable type-strain genomes for metagenomic binning, comparative biology and taxonomic classification.</title>
        <authorList>
            <person name="Goeker M."/>
        </authorList>
    </citation>
    <scope>NUCLEOTIDE SEQUENCE [LARGE SCALE GENOMIC DNA]</scope>
    <source>
        <strain evidence="2 3">DSM 105074</strain>
    </source>
</reference>
<dbReference type="InterPro" id="IPR006311">
    <property type="entry name" value="TAT_signal"/>
</dbReference>
<proteinExistence type="predicted"/>
<evidence type="ECO:0000313" key="3">
    <source>
        <dbReference type="Proteomes" id="UP000557307"/>
    </source>
</evidence>
<dbReference type="AlphaFoldDB" id="A0A840TSN1"/>
<dbReference type="GO" id="GO:0016853">
    <property type="term" value="F:isomerase activity"/>
    <property type="evidence" value="ECO:0007669"/>
    <property type="project" value="UniProtKB-KW"/>
</dbReference>
<feature type="domain" description="Xylose isomerase-like TIM barrel" evidence="1">
    <location>
        <begin position="75"/>
        <end position="300"/>
    </location>
</feature>
<gene>
    <name evidence="2" type="ORF">HNQ92_005549</name>
</gene>
<evidence type="ECO:0000259" key="1">
    <source>
        <dbReference type="Pfam" id="PF01261"/>
    </source>
</evidence>
<dbReference type="Pfam" id="PF01261">
    <property type="entry name" value="AP_endonuc_2"/>
    <property type="match status" value="1"/>
</dbReference>
<sequence>MTASRREFIKTAGHLAGVAWAGSWLPAPLLSSCSPSTPGAVPLSGHIWIYASQYPPDWDCTPMLEEVFSDFRYAGLQGLELMEIHLRHADVVPRVGALIEQYKVPVTGVSYYGDMWNRTQHSAILDDVALVVERLHQLGGSTFGITVGDAGRIKTEAELDAQAELLHQVLRICTQHQVEPNLHNHTFEVANNLHDLKGTLDRVPELKLGPDLNWLIRGGVDPVEFIRTYGERMVYLHLRDQDANGKWTNVVGQGVTDFEGIAQALQEVNFKGRAAIELAFETPPSGSVREEWKQSRDYVKEVFGW</sequence>
<dbReference type="InterPro" id="IPR050312">
    <property type="entry name" value="IolE/XylAMocC-like"/>
</dbReference>
<protein>
    <submittedName>
        <fullName evidence="2">Sugar phosphate isomerase/epimerase</fullName>
    </submittedName>
</protein>
<accession>A0A840TSN1</accession>
<dbReference type="PROSITE" id="PS51257">
    <property type="entry name" value="PROKAR_LIPOPROTEIN"/>
    <property type="match status" value="1"/>
</dbReference>
<dbReference type="Proteomes" id="UP000557307">
    <property type="component" value="Unassembled WGS sequence"/>
</dbReference>
<dbReference type="EMBL" id="JACHGF010000017">
    <property type="protein sequence ID" value="MBB5287386.1"/>
    <property type="molecule type" value="Genomic_DNA"/>
</dbReference>